<dbReference type="PROSITE" id="PS50033">
    <property type="entry name" value="UBX"/>
    <property type="match status" value="1"/>
</dbReference>
<dbReference type="PANTHER" id="PTHR23322">
    <property type="entry name" value="FAS-ASSOCIATED PROTEIN"/>
    <property type="match status" value="1"/>
</dbReference>
<dbReference type="AlphaFoldDB" id="A0A1J4MBF7"/>
<dbReference type="InterPro" id="IPR009060">
    <property type="entry name" value="UBA-like_sf"/>
</dbReference>
<evidence type="ECO:0000313" key="2">
    <source>
        <dbReference type="EMBL" id="OII70795.1"/>
    </source>
</evidence>
<dbReference type="RefSeq" id="XP_028872903.1">
    <property type="nucleotide sequence ID" value="XM_029017952.1"/>
</dbReference>
<dbReference type="CDD" id="cd14273">
    <property type="entry name" value="UBA_TAP-C_like"/>
    <property type="match status" value="1"/>
</dbReference>
<evidence type="ECO:0000259" key="1">
    <source>
        <dbReference type="PROSITE" id="PS50033"/>
    </source>
</evidence>
<dbReference type="InterPro" id="IPR050730">
    <property type="entry name" value="UBX_domain-protein"/>
</dbReference>
<dbReference type="Pfam" id="PF14555">
    <property type="entry name" value="UBA_4"/>
    <property type="match status" value="1"/>
</dbReference>
<dbReference type="GO" id="GO:0043130">
    <property type="term" value="F:ubiquitin binding"/>
    <property type="evidence" value="ECO:0007669"/>
    <property type="project" value="TreeGrafter"/>
</dbReference>
<dbReference type="SUPFAM" id="SSF46934">
    <property type="entry name" value="UBA-like"/>
    <property type="match status" value="1"/>
</dbReference>
<dbReference type="InterPro" id="IPR029071">
    <property type="entry name" value="Ubiquitin-like_domsf"/>
</dbReference>
<dbReference type="Pfam" id="PF00789">
    <property type="entry name" value="UBX"/>
    <property type="match status" value="1"/>
</dbReference>
<dbReference type="VEuPathDB" id="CryptoDB:cubi_00940"/>
<dbReference type="Gene3D" id="1.10.8.10">
    <property type="entry name" value="DNA helicase RuvA subunit, C-terminal domain"/>
    <property type="match status" value="1"/>
</dbReference>
<gene>
    <name evidence="2" type="ORF">cubi_00940</name>
</gene>
<evidence type="ECO:0000313" key="3">
    <source>
        <dbReference type="Proteomes" id="UP000186176"/>
    </source>
</evidence>
<dbReference type="OrthoDB" id="25887at2759"/>
<accession>A0A1J4MBF7</accession>
<keyword evidence="3" id="KW-1185">Reference proteome</keyword>
<proteinExistence type="predicted"/>
<dbReference type="EMBL" id="LRBP01000039">
    <property type="protein sequence ID" value="OII70795.1"/>
    <property type="molecule type" value="Genomic_DNA"/>
</dbReference>
<dbReference type="SUPFAM" id="SSF54236">
    <property type="entry name" value="Ubiquitin-like"/>
    <property type="match status" value="1"/>
</dbReference>
<organism evidence="2 3">
    <name type="scientific">Cryptosporidium ubiquitum</name>
    <dbReference type="NCBI Taxonomy" id="857276"/>
    <lineage>
        <taxon>Eukaryota</taxon>
        <taxon>Sar</taxon>
        <taxon>Alveolata</taxon>
        <taxon>Apicomplexa</taxon>
        <taxon>Conoidasida</taxon>
        <taxon>Coccidia</taxon>
        <taxon>Eucoccidiorida</taxon>
        <taxon>Eimeriorina</taxon>
        <taxon>Cryptosporidiidae</taxon>
        <taxon>Cryptosporidium</taxon>
    </lineage>
</organism>
<name>A0A1J4MBF7_9CRYT</name>
<protein>
    <recommendedName>
        <fullName evidence="1">UBX domain-containing protein</fullName>
    </recommendedName>
</protein>
<feature type="domain" description="UBX" evidence="1">
    <location>
        <begin position="211"/>
        <end position="296"/>
    </location>
</feature>
<comment type="caution">
    <text evidence="2">The sequence shown here is derived from an EMBL/GenBank/DDBJ whole genome shotgun (WGS) entry which is preliminary data.</text>
</comment>
<dbReference type="Proteomes" id="UP000186176">
    <property type="component" value="Unassembled WGS sequence"/>
</dbReference>
<dbReference type="Gene3D" id="3.10.20.90">
    <property type="entry name" value="Phosphatidylinositol 3-kinase Catalytic Subunit, Chain A, domain 1"/>
    <property type="match status" value="1"/>
</dbReference>
<dbReference type="CDD" id="cd01767">
    <property type="entry name" value="UBX"/>
    <property type="match status" value="1"/>
</dbReference>
<sequence length="305" mass="35562">MEEISEGQTELLQVFCEITTCDVATGRTILESSNWDLENAVSLYFEQQNMNTYEDNNFNATREANASNVTGGLSGNFNEQGILVNQANESISLSNFKLNKFFRMFFSVCRTSLSTIFGFFKTLFCVPKLNNGIQDNISMRNSNRSVITQIEQAQIEEARRIREEQDLEYMRSLNLDSMRQEKALEKKKYKDLIKERREKFYSEFQKEREIDKESCSRVCVKNSAGKKFQRNFHKDDSVYEIFKWIDSLGLDESNLISDKFSLRLPHSKSVEIDESYIDNKITIYEIGFYPNTLLLINNFDEDSDN</sequence>
<reference evidence="2 3" key="1">
    <citation type="submission" date="2016-10" db="EMBL/GenBank/DDBJ databases">
        <title>Reductive evolution of mitochondrial metabolism and differential evolution of invasion-related proteins in Cryptosporidium.</title>
        <authorList>
            <person name="Liu S."/>
            <person name="Roellig D.M."/>
            <person name="Guo Y."/>
            <person name="Li N."/>
            <person name="Frace M.A."/>
            <person name="Tang K."/>
            <person name="Zhang L."/>
            <person name="Feng Y."/>
            <person name="Xiao L."/>
        </authorList>
    </citation>
    <scope>NUCLEOTIDE SEQUENCE [LARGE SCALE GENOMIC DNA]</scope>
    <source>
        <strain evidence="2">39726</strain>
    </source>
</reference>
<dbReference type="GeneID" id="39977731"/>
<dbReference type="InterPro" id="IPR001012">
    <property type="entry name" value="UBX_dom"/>
</dbReference>